<evidence type="ECO:0000256" key="1">
    <source>
        <dbReference type="SAM" id="Phobius"/>
    </source>
</evidence>
<evidence type="ECO:0000313" key="2">
    <source>
        <dbReference type="EMBL" id="KAL3845236.1"/>
    </source>
</evidence>
<keyword evidence="1" id="KW-0812">Transmembrane</keyword>
<dbReference type="Proteomes" id="UP001634393">
    <property type="component" value="Unassembled WGS sequence"/>
</dbReference>
<dbReference type="EMBL" id="JBJXBP010000002">
    <property type="protein sequence ID" value="KAL3845236.1"/>
    <property type="molecule type" value="Genomic_DNA"/>
</dbReference>
<organism evidence="2 3">
    <name type="scientific">Penstemon smallii</name>
    <dbReference type="NCBI Taxonomy" id="265156"/>
    <lineage>
        <taxon>Eukaryota</taxon>
        <taxon>Viridiplantae</taxon>
        <taxon>Streptophyta</taxon>
        <taxon>Embryophyta</taxon>
        <taxon>Tracheophyta</taxon>
        <taxon>Spermatophyta</taxon>
        <taxon>Magnoliopsida</taxon>
        <taxon>eudicotyledons</taxon>
        <taxon>Gunneridae</taxon>
        <taxon>Pentapetalae</taxon>
        <taxon>asterids</taxon>
        <taxon>lamiids</taxon>
        <taxon>Lamiales</taxon>
        <taxon>Plantaginaceae</taxon>
        <taxon>Cheloneae</taxon>
        <taxon>Penstemon</taxon>
    </lineage>
</organism>
<protein>
    <submittedName>
        <fullName evidence="2">Uncharacterized protein</fullName>
    </submittedName>
</protein>
<sequence length="133" mass="14947">MSRCFSRLLVGVFGFRSSDRRDLVRSAVLLADRRRSRKGRRYRELPGSPLRVWCVVSVFLLFSSPPPLLYLIHKLKFGRALSRLCALRGCMVGLNRAKSETSVDGLVNEKPVCQGCWIGTTTLTTTYVIVLGL</sequence>
<keyword evidence="3" id="KW-1185">Reference proteome</keyword>
<name>A0ABD3U8U5_9LAMI</name>
<comment type="caution">
    <text evidence="2">The sequence shown here is derived from an EMBL/GenBank/DDBJ whole genome shotgun (WGS) entry which is preliminary data.</text>
</comment>
<keyword evidence="1" id="KW-0472">Membrane</keyword>
<dbReference type="AlphaFoldDB" id="A0ABD3U8U5"/>
<gene>
    <name evidence="2" type="ORF">ACJIZ3_002639</name>
</gene>
<keyword evidence="1" id="KW-1133">Transmembrane helix</keyword>
<evidence type="ECO:0000313" key="3">
    <source>
        <dbReference type="Proteomes" id="UP001634393"/>
    </source>
</evidence>
<accession>A0ABD3U8U5</accession>
<proteinExistence type="predicted"/>
<feature type="transmembrane region" description="Helical" evidence="1">
    <location>
        <begin position="50"/>
        <end position="72"/>
    </location>
</feature>
<reference evidence="2 3" key="1">
    <citation type="submission" date="2024-12" db="EMBL/GenBank/DDBJ databases">
        <title>The unique morphological basis and parallel evolutionary history of personate flowers in Penstemon.</title>
        <authorList>
            <person name="Depatie T.H."/>
            <person name="Wessinger C.A."/>
        </authorList>
    </citation>
    <scope>NUCLEOTIDE SEQUENCE [LARGE SCALE GENOMIC DNA]</scope>
    <source>
        <strain evidence="2">WTNN_2</strain>
        <tissue evidence="2">Leaf</tissue>
    </source>
</reference>